<dbReference type="VEuPathDB" id="FungiDB:BO71DRAFT_427046"/>
<evidence type="ECO:0000313" key="1">
    <source>
        <dbReference type="EMBL" id="PYH97428.1"/>
    </source>
</evidence>
<organism evidence="1 2">
    <name type="scientific">Aspergillus ellipticus CBS 707.79</name>
    <dbReference type="NCBI Taxonomy" id="1448320"/>
    <lineage>
        <taxon>Eukaryota</taxon>
        <taxon>Fungi</taxon>
        <taxon>Dikarya</taxon>
        <taxon>Ascomycota</taxon>
        <taxon>Pezizomycotina</taxon>
        <taxon>Eurotiomycetes</taxon>
        <taxon>Eurotiomycetidae</taxon>
        <taxon>Eurotiales</taxon>
        <taxon>Aspergillaceae</taxon>
        <taxon>Aspergillus</taxon>
        <taxon>Aspergillus subgen. Circumdati</taxon>
    </lineage>
</organism>
<dbReference type="AlphaFoldDB" id="A0A319E9Q8"/>
<protein>
    <submittedName>
        <fullName evidence="1">Uncharacterized protein</fullName>
    </submittedName>
</protein>
<keyword evidence="2" id="KW-1185">Reference proteome</keyword>
<gene>
    <name evidence="1" type="ORF">BO71DRAFT_427046</name>
</gene>
<dbReference type="Proteomes" id="UP000247810">
    <property type="component" value="Unassembled WGS sequence"/>
</dbReference>
<name>A0A319E9Q8_9EURO</name>
<dbReference type="EMBL" id="KZ825824">
    <property type="protein sequence ID" value="PYH97428.1"/>
    <property type="molecule type" value="Genomic_DNA"/>
</dbReference>
<accession>A0A319E9Q8</accession>
<reference evidence="1 2" key="1">
    <citation type="submission" date="2018-02" db="EMBL/GenBank/DDBJ databases">
        <title>The genomes of Aspergillus section Nigri reveals drivers in fungal speciation.</title>
        <authorList>
            <consortium name="DOE Joint Genome Institute"/>
            <person name="Vesth T.C."/>
            <person name="Nybo J."/>
            <person name="Theobald S."/>
            <person name="Brandl J."/>
            <person name="Frisvad J.C."/>
            <person name="Nielsen K.F."/>
            <person name="Lyhne E.K."/>
            <person name="Kogle M.E."/>
            <person name="Kuo A."/>
            <person name="Riley R."/>
            <person name="Clum A."/>
            <person name="Nolan M."/>
            <person name="Lipzen A."/>
            <person name="Salamov A."/>
            <person name="Henrissat B."/>
            <person name="Wiebenga A."/>
            <person name="De vries R.P."/>
            <person name="Grigoriev I.V."/>
            <person name="Mortensen U.H."/>
            <person name="Andersen M.R."/>
            <person name="Baker S.E."/>
        </authorList>
    </citation>
    <scope>NUCLEOTIDE SEQUENCE [LARGE SCALE GENOMIC DNA]</scope>
    <source>
        <strain evidence="1 2">CBS 707.79</strain>
    </source>
</reference>
<proteinExistence type="predicted"/>
<evidence type="ECO:0000313" key="2">
    <source>
        <dbReference type="Proteomes" id="UP000247810"/>
    </source>
</evidence>
<sequence>MATAEYYGVLLRNGGFIAPTFSKEPSCDGRTLPTDLKQNGIDRLQWGTQKFELGQAHHQFDPFIGTGAGSHDRSLVQHKLGCPSCACIKSPLATPVFTLALDIKFAYGVCGTDYEFYMYIQPKCKAYAYKHITVQTPCILKLGAHEPRAA</sequence>